<feature type="chain" id="PRO_5041415593" evidence="2">
    <location>
        <begin position="21"/>
        <end position="326"/>
    </location>
</feature>
<feature type="compositionally biased region" description="Polar residues" evidence="1">
    <location>
        <begin position="131"/>
        <end position="143"/>
    </location>
</feature>
<reference evidence="3" key="1">
    <citation type="submission" date="2022-08" db="EMBL/GenBank/DDBJ databases">
        <authorList>
            <consortium name="DOE Joint Genome Institute"/>
            <person name="Min B."/>
            <person name="Riley R."/>
            <person name="Sierra-Patev S."/>
            <person name="Naranjo-Ortiz M."/>
            <person name="Looney B."/>
            <person name="Konkel Z."/>
            <person name="Slot J.C."/>
            <person name="Sakamoto Y."/>
            <person name="Steenwyk J.L."/>
            <person name="Rokas A."/>
            <person name="Carro J."/>
            <person name="Camarero S."/>
            <person name="Ferreira P."/>
            <person name="Molpeceres G."/>
            <person name="Ruiz-Duenas F.J."/>
            <person name="Serrano A."/>
            <person name="Henrissat B."/>
            <person name="Drula E."/>
            <person name="Hughes K.W."/>
            <person name="Mata J.L."/>
            <person name="Ishikawa N.K."/>
            <person name="Vargas-Isla R."/>
            <person name="Ushijima S."/>
            <person name="Smith C.A."/>
            <person name="Ahrendt S."/>
            <person name="Andreopoulos W."/>
            <person name="He G."/>
            <person name="Labutti K."/>
            <person name="Lipzen A."/>
            <person name="Ng V."/>
            <person name="Sandor L."/>
            <person name="Barry K."/>
            <person name="Martinez A.T."/>
            <person name="Xiao Y."/>
            <person name="Gibbons J.G."/>
            <person name="Terashima K."/>
            <person name="Hibbett D.S."/>
            <person name="Grigoriev I.V."/>
        </authorList>
    </citation>
    <scope>NUCLEOTIDE SEQUENCE</scope>
    <source>
        <strain evidence="3">TFB9207</strain>
    </source>
</reference>
<dbReference type="AlphaFoldDB" id="A0AA38NVR4"/>
<proteinExistence type="predicted"/>
<organism evidence="3 4">
    <name type="scientific">Lentinula raphanica</name>
    <dbReference type="NCBI Taxonomy" id="153919"/>
    <lineage>
        <taxon>Eukaryota</taxon>
        <taxon>Fungi</taxon>
        <taxon>Dikarya</taxon>
        <taxon>Basidiomycota</taxon>
        <taxon>Agaricomycotina</taxon>
        <taxon>Agaricomycetes</taxon>
        <taxon>Agaricomycetidae</taxon>
        <taxon>Agaricales</taxon>
        <taxon>Marasmiineae</taxon>
        <taxon>Omphalotaceae</taxon>
        <taxon>Lentinula</taxon>
    </lineage>
</organism>
<dbReference type="Proteomes" id="UP001163846">
    <property type="component" value="Unassembled WGS sequence"/>
</dbReference>
<feature type="region of interest" description="Disordered" evidence="1">
    <location>
        <begin position="299"/>
        <end position="326"/>
    </location>
</feature>
<keyword evidence="4" id="KW-1185">Reference proteome</keyword>
<gene>
    <name evidence="3" type="ORF">F5878DRAFT_667591</name>
</gene>
<feature type="signal peptide" evidence="2">
    <location>
        <begin position="1"/>
        <end position="20"/>
    </location>
</feature>
<accession>A0AA38NVR4</accession>
<keyword evidence="2" id="KW-0732">Signal</keyword>
<sequence length="326" mass="35902">MRLVQPTAFFVLAFVSVVRAAPITVIHIARALELGYTSGRRRRSPVHPTPPKHDPSNQCEDPLRSAHTQGTQQWASVQRRSDRDARIPRFTDAELHNLHLEEFSGRNHRYYPTDSVEDREYKAAIAASLRHTSGPTAQGSSSPPALGAVPSSHTLIGPSGSGSTSYDSIRPNMQTEKPPKLIGVSFPMGDSETDVERLKEPPLQVQEQVSLRLYGFSDLVDYIAFEKNYVDGETHFKYLVKVEGDYERTDHKLSGPEPIVTPKGDGGKPLCDFHYLWYDYSRSQPSKAFTSAELSSGVIVRPGSSTGPSPSATESLKNLLTGRKGG</sequence>
<evidence type="ECO:0000256" key="1">
    <source>
        <dbReference type="SAM" id="MobiDB-lite"/>
    </source>
</evidence>
<protein>
    <submittedName>
        <fullName evidence="3">Uncharacterized protein</fullName>
    </submittedName>
</protein>
<evidence type="ECO:0000313" key="3">
    <source>
        <dbReference type="EMBL" id="KAJ3831403.1"/>
    </source>
</evidence>
<evidence type="ECO:0000256" key="2">
    <source>
        <dbReference type="SAM" id="SignalP"/>
    </source>
</evidence>
<feature type="region of interest" description="Disordered" evidence="1">
    <location>
        <begin position="40"/>
        <end position="83"/>
    </location>
</feature>
<feature type="region of interest" description="Disordered" evidence="1">
    <location>
        <begin position="131"/>
        <end position="182"/>
    </location>
</feature>
<dbReference type="EMBL" id="MU807502">
    <property type="protein sequence ID" value="KAJ3831403.1"/>
    <property type="molecule type" value="Genomic_DNA"/>
</dbReference>
<feature type="compositionally biased region" description="Low complexity" evidence="1">
    <location>
        <begin position="302"/>
        <end position="315"/>
    </location>
</feature>
<name>A0AA38NVR4_9AGAR</name>
<evidence type="ECO:0000313" key="4">
    <source>
        <dbReference type="Proteomes" id="UP001163846"/>
    </source>
</evidence>
<feature type="compositionally biased region" description="Polar residues" evidence="1">
    <location>
        <begin position="66"/>
        <end position="78"/>
    </location>
</feature>
<comment type="caution">
    <text evidence="3">The sequence shown here is derived from an EMBL/GenBank/DDBJ whole genome shotgun (WGS) entry which is preliminary data.</text>
</comment>
<feature type="compositionally biased region" description="Polar residues" evidence="1">
    <location>
        <begin position="161"/>
        <end position="175"/>
    </location>
</feature>